<evidence type="ECO:0008006" key="4">
    <source>
        <dbReference type="Google" id="ProtNLM"/>
    </source>
</evidence>
<comment type="caution">
    <text evidence="2">The sequence shown here is derived from an EMBL/GenBank/DDBJ whole genome shotgun (WGS) entry which is preliminary data.</text>
</comment>
<dbReference type="Proteomes" id="UP001519332">
    <property type="component" value="Unassembled WGS sequence"/>
</dbReference>
<evidence type="ECO:0000313" key="3">
    <source>
        <dbReference type="Proteomes" id="UP001519332"/>
    </source>
</evidence>
<feature type="transmembrane region" description="Helical" evidence="1">
    <location>
        <begin position="145"/>
        <end position="164"/>
    </location>
</feature>
<evidence type="ECO:0000256" key="1">
    <source>
        <dbReference type="SAM" id="Phobius"/>
    </source>
</evidence>
<feature type="transmembrane region" description="Helical" evidence="1">
    <location>
        <begin position="274"/>
        <end position="292"/>
    </location>
</feature>
<feature type="transmembrane region" description="Helical" evidence="1">
    <location>
        <begin position="97"/>
        <end position="125"/>
    </location>
</feature>
<feature type="transmembrane region" description="Helical" evidence="1">
    <location>
        <begin position="52"/>
        <end position="76"/>
    </location>
</feature>
<protein>
    <recommendedName>
        <fullName evidence="4">ABC transporter permease</fullName>
    </recommendedName>
</protein>
<proteinExistence type="predicted"/>
<keyword evidence="1" id="KW-0812">Transmembrane</keyword>
<dbReference type="EMBL" id="JAGINW010000001">
    <property type="protein sequence ID" value="MBP2327398.1"/>
    <property type="molecule type" value="Genomic_DNA"/>
</dbReference>
<gene>
    <name evidence="2" type="ORF">JOF56_007783</name>
</gene>
<evidence type="ECO:0000313" key="2">
    <source>
        <dbReference type="EMBL" id="MBP2327398.1"/>
    </source>
</evidence>
<keyword evidence="3" id="KW-1185">Reference proteome</keyword>
<feature type="transmembrane region" description="Helical" evidence="1">
    <location>
        <begin position="169"/>
        <end position="187"/>
    </location>
</feature>
<keyword evidence="1" id="KW-0472">Membrane</keyword>
<keyword evidence="1" id="KW-1133">Transmembrane helix</keyword>
<accession>A0ABS4TTU6</accession>
<feature type="transmembrane region" description="Helical" evidence="1">
    <location>
        <begin position="12"/>
        <end position="32"/>
    </location>
</feature>
<organism evidence="2 3">
    <name type="scientific">Kibdelosporangium banguiense</name>
    <dbReference type="NCBI Taxonomy" id="1365924"/>
    <lineage>
        <taxon>Bacteria</taxon>
        <taxon>Bacillati</taxon>
        <taxon>Actinomycetota</taxon>
        <taxon>Actinomycetes</taxon>
        <taxon>Pseudonocardiales</taxon>
        <taxon>Pseudonocardiaceae</taxon>
        <taxon>Kibdelosporangium</taxon>
    </lineage>
</organism>
<sequence>MIWVTWRQQRVQILATLGIVLLVSAILVYVRMDAIALLPDMAVVSEKYNQFLQYFVLAMLVLPALLGMFAGAPLFAREIEQGTHIFGLTQSISRRRWLVSKFAVAGGTTGLLMFALGLIAAWALAPLNFVLSGRMAATMFETQGVTVGVYTLLAFVVGATAGLLLRNTLAAMVVTLVAYTVLVMTVANEVRPHYATPTRYEGPVDHASRLEPWDSMTVSYGYLDAKGNEVGYSPIDCARTMRDPKDCMVEKGVVASYSEVHLAGQFWRFQLTELALFLVLSGGVVALGLFASRRRLT</sequence>
<reference evidence="2 3" key="1">
    <citation type="submission" date="2021-03" db="EMBL/GenBank/DDBJ databases">
        <title>Sequencing the genomes of 1000 actinobacteria strains.</title>
        <authorList>
            <person name="Klenk H.-P."/>
        </authorList>
    </citation>
    <scope>NUCLEOTIDE SEQUENCE [LARGE SCALE GENOMIC DNA]</scope>
    <source>
        <strain evidence="2 3">DSM 46670</strain>
    </source>
</reference>
<dbReference type="RefSeq" id="WP_209644353.1">
    <property type="nucleotide sequence ID" value="NZ_JAGINW010000001.1"/>
</dbReference>
<name>A0ABS4TTU6_9PSEU</name>